<dbReference type="InterPro" id="IPR036465">
    <property type="entry name" value="vWFA_dom_sf"/>
</dbReference>
<proteinExistence type="predicted"/>
<evidence type="ECO:0008006" key="3">
    <source>
        <dbReference type="Google" id="ProtNLM"/>
    </source>
</evidence>
<protein>
    <recommendedName>
        <fullName evidence="3">VWFA domain-containing protein</fullName>
    </recommendedName>
</protein>
<dbReference type="KEGG" id="ccac:CcaHIS019_0600250"/>
<sequence length="384" mass="40370">MGIALALAAAGIAFIVVKKMTNKPKPVAYGAQGGYGKPPGYRDQSSGFNPMSSMGGFAGGAIPGMMGGGGGGGGGGQAASFYGAAPGSRDIGSVGYGGAPTPDYNAIVRTLQHCIQEQRIGYFYQDPRAVDAIAQRIVASGAIADISQEWRLTPDIAVDLCKLALFDIVVLCDDSAAMRGEQGGERINDLRATLSKVAYAATLFDDDGIEVRFLNAPFEGNRINSDEAAVQLLDRIIYDGPCALGSALDYKVLQPLVLGPARARALHKPKLIVIITGGTGAVHSEAPNTLNMVISRAAQELSQSVGADAISFQFCQVGNDMQAAQWLGHLDADPAIGGLMDQTGDFDAERDEMMRKTGQQLTPVMWLLKMMLGGIDNSYDSKDE</sequence>
<dbReference type="Proteomes" id="UP001233271">
    <property type="component" value="Chromosome 6"/>
</dbReference>
<dbReference type="PANTHER" id="PTHR34706:SF2">
    <property type="entry name" value="RFEF"/>
    <property type="match status" value="1"/>
</dbReference>
<evidence type="ECO:0000313" key="1">
    <source>
        <dbReference type="EMBL" id="BEI93566.1"/>
    </source>
</evidence>
<dbReference type="AlphaFoldDB" id="A0AA48L7Z3"/>
<evidence type="ECO:0000313" key="2">
    <source>
        <dbReference type="Proteomes" id="UP001233271"/>
    </source>
</evidence>
<reference evidence="1" key="1">
    <citation type="journal article" date="2023" name="BMC Genomics">
        <title>Chromosome-level genome assemblies of Cutaneotrichosporon spp. (Trichosporonales, Basidiomycota) reveal imbalanced evolution between nucleotide sequences and chromosome synteny.</title>
        <authorList>
            <person name="Kobayashi Y."/>
            <person name="Kayamori A."/>
            <person name="Aoki K."/>
            <person name="Shiwa Y."/>
            <person name="Matsutani M."/>
            <person name="Fujita N."/>
            <person name="Sugita T."/>
            <person name="Iwasaki W."/>
            <person name="Tanaka N."/>
            <person name="Takashima M."/>
        </authorList>
    </citation>
    <scope>NUCLEOTIDE SEQUENCE</scope>
    <source>
        <strain evidence="1">HIS019</strain>
    </source>
</reference>
<name>A0AA48L7Z3_9TREE</name>
<accession>A0AA48L7Z3</accession>
<keyword evidence="2" id="KW-1185">Reference proteome</keyword>
<dbReference type="EMBL" id="AP028217">
    <property type="protein sequence ID" value="BEI93566.1"/>
    <property type="molecule type" value="Genomic_DNA"/>
</dbReference>
<dbReference type="SUPFAM" id="SSF53300">
    <property type="entry name" value="vWA-like"/>
    <property type="match status" value="1"/>
</dbReference>
<dbReference type="GeneID" id="85497436"/>
<dbReference type="PANTHER" id="PTHR34706">
    <property type="entry name" value="SLR1338 PROTEIN"/>
    <property type="match status" value="1"/>
</dbReference>
<organism evidence="1 2">
    <name type="scientific">Cutaneotrichosporon cavernicola</name>
    <dbReference type="NCBI Taxonomy" id="279322"/>
    <lineage>
        <taxon>Eukaryota</taxon>
        <taxon>Fungi</taxon>
        <taxon>Dikarya</taxon>
        <taxon>Basidiomycota</taxon>
        <taxon>Agaricomycotina</taxon>
        <taxon>Tremellomycetes</taxon>
        <taxon>Trichosporonales</taxon>
        <taxon>Trichosporonaceae</taxon>
        <taxon>Cutaneotrichosporon</taxon>
    </lineage>
</organism>
<gene>
    <name evidence="1" type="ORF">CcaverHIS019_0600250</name>
</gene>
<dbReference type="RefSeq" id="XP_060458831.1">
    <property type="nucleotide sequence ID" value="XM_060602437.1"/>
</dbReference>